<name>A0A3S0Z134_9BURK</name>
<protein>
    <submittedName>
        <fullName evidence="1">Uncharacterized protein</fullName>
    </submittedName>
</protein>
<proteinExistence type="predicted"/>
<dbReference type="EMBL" id="RXFT01000001">
    <property type="protein sequence ID" value="RUR66343.1"/>
    <property type="molecule type" value="Genomic_DNA"/>
</dbReference>
<evidence type="ECO:0000313" key="2">
    <source>
        <dbReference type="Proteomes" id="UP000281118"/>
    </source>
</evidence>
<dbReference type="OrthoDB" id="8859478at2"/>
<accession>A0A3S0Z134</accession>
<organism evidence="1 2">
    <name type="scientific">Variovorax guangxiensis</name>
    <dbReference type="NCBI Taxonomy" id="1775474"/>
    <lineage>
        <taxon>Bacteria</taxon>
        <taxon>Pseudomonadati</taxon>
        <taxon>Pseudomonadota</taxon>
        <taxon>Betaproteobacteria</taxon>
        <taxon>Burkholderiales</taxon>
        <taxon>Comamonadaceae</taxon>
        <taxon>Variovorax</taxon>
    </lineage>
</organism>
<dbReference type="AlphaFoldDB" id="A0A3S0Z134"/>
<gene>
    <name evidence="1" type="ORF">EJP67_04640</name>
</gene>
<sequence>MPRHYRLADITVRIPFGTREQGRIALLQAAGIPVDAGGELARGFLHERAPLRFGADSICRWFDTDGTDLMPVMPSMAAADHSSAARAI</sequence>
<evidence type="ECO:0000313" key="1">
    <source>
        <dbReference type="EMBL" id="RUR66343.1"/>
    </source>
</evidence>
<dbReference type="RefSeq" id="WP_126019907.1">
    <property type="nucleotide sequence ID" value="NZ_RXFT01000001.1"/>
</dbReference>
<reference evidence="1 2" key="1">
    <citation type="submission" date="2018-12" db="EMBL/GenBank/DDBJ databases">
        <title>The genome sequences of Variovorax guangxiensis DSM 27352.</title>
        <authorList>
            <person name="Gao J."/>
            <person name="Sun J."/>
        </authorList>
    </citation>
    <scope>NUCLEOTIDE SEQUENCE [LARGE SCALE GENOMIC DNA]</scope>
    <source>
        <strain evidence="1 2">DSM 27352</strain>
    </source>
</reference>
<dbReference type="Proteomes" id="UP000281118">
    <property type="component" value="Unassembled WGS sequence"/>
</dbReference>
<comment type="caution">
    <text evidence="1">The sequence shown here is derived from an EMBL/GenBank/DDBJ whole genome shotgun (WGS) entry which is preliminary data.</text>
</comment>